<proteinExistence type="predicted"/>
<accession>A0A9N9FB63</accession>
<sequence>MNAGGWADYENLFTRQTISNQPCLLRLEYDYSDNVDNDCSDVLWITKRNLDNYREIVFNTTYEDDDGWIELRGAVERNENQDIPKINLINLWTSPAR</sequence>
<evidence type="ECO:0000313" key="2">
    <source>
        <dbReference type="Proteomes" id="UP000789759"/>
    </source>
</evidence>
<dbReference type="AlphaFoldDB" id="A0A9N9FB63"/>
<name>A0A9N9FB63_9GLOM</name>
<protein>
    <submittedName>
        <fullName evidence="1">25134_t:CDS:1</fullName>
    </submittedName>
</protein>
<organism evidence="1 2">
    <name type="scientific">Cetraspora pellucida</name>
    <dbReference type="NCBI Taxonomy" id="1433469"/>
    <lineage>
        <taxon>Eukaryota</taxon>
        <taxon>Fungi</taxon>
        <taxon>Fungi incertae sedis</taxon>
        <taxon>Mucoromycota</taxon>
        <taxon>Glomeromycotina</taxon>
        <taxon>Glomeromycetes</taxon>
        <taxon>Diversisporales</taxon>
        <taxon>Gigasporaceae</taxon>
        <taxon>Cetraspora</taxon>
    </lineage>
</organism>
<reference evidence="1" key="1">
    <citation type="submission" date="2021-06" db="EMBL/GenBank/DDBJ databases">
        <authorList>
            <person name="Kallberg Y."/>
            <person name="Tangrot J."/>
            <person name="Rosling A."/>
        </authorList>
    </citation>
    <scope>NUCLEOTIDE SEQUENCE</scope>
    <source>
        <strain evidence="1">FL966</strain>
    </source>
</reference>
<comment type="caution">
    <text evidence="1">The sequence shown here is derived from an EMBL/GenBank/DDBJ whole genome shotgun (WGS) entry which is preliminary data.</text>
</comment>
<dbReference type="EMBL" id="CAJVQA010001710">
    <property type="protein sequence ID" value="CAG8523393.1"/>
    <property type="molecule type" value="Genomic_DNA"/>
</dbReference>
<keyword evidence="2" id="KW-1185">Reference proteome</keyword>
<gene>
    <name evidence="1" type="ORF">CPELLU_LOCUS3497</name>
</gene>
<evidence type="ECO:0000313" key="1">
    <source>
        <dbReference type="EMBL" id="CAG8523393.1"/>
    </source>
</evidence>
<dbReference type="Proteomes" id="UP000789759">
    <property type="component" value="Unassembled WGS sequence"/>
</dbReference>